<gene>
    <name evidence="2" type="ORF">FB559_0785</name>
</gene>
<dbReference type="GO" id="GO:0003677">
    <property type="term" value="F:DNA binding"/>
    <property type="evidence" value="ECO:0007669"/>
    <property type="project" value="InterPro"/>
</dbReference>
<dbReference type="AlphaFoldDB" id="A0A543CDW4"/>
<dbReference type="EMBL" id="VFOZ01000001">
    <property type="protein sequence ID" value="TQL95285.1"/>
    <property type="molecule type" value="Genomic_DNA"/>
</dbReference>
<dbReference type="Proteomes" id="UP000316096">
    <property type="component" value="Unassembled WGS sequence"/>
</dbReference>
<name>A0A543CDW4_9ACTN</name>
<dbReference type="InterPro" id="IPR010982">
    <property type="entry name" value="Lambda_DNA-bd_dom_sf"/>
</dbReference>
<dbReference type="InterPro" id="IPR001387">
    <property type="entry name" value="Cro/C1-type_HTH"/>
</dbReference>
<dbReference type="Pfam" id="PF19054">
    <property type="entry name" value="DUF5753"/>
    <property type="match status" value="1"/>
</dbReference>
<dbReference type="Gene3D" id="1.10.260.40">
    <property type="entry name" value="lambda repressor-like DNA-binding domains"/>
    <property type="match status" value="1"/>
</dbReference>
<proteinExistence type="predicted"/>
<evidence type="ECO:0000259" key="1">
    <source>
        <dbReference type="SMART" id="SM00530"/>
    </source>
</evidence>
<dbReference type="Pfam" id="PF13560">
    <property type="entry name" value="HTH_31"/>
    <property type="match status" value="1"/>
</dbReference>
<protein>
    <submittedName>
        <fullName evidence="2">Helix-turn-helix protein</fullName>
    </submittedName>
</protein>
<dbReference type="SMART" id="SM00530">
    <property type="entry name" value="HTH_XRE"/>
    <property type="match status" value="1"/>
</dbReference>
<dbReference type="SUPFAM" id="SSF47413">
    <property type="entry name" value="lambda repressor-like DNA-binding domains"/>
    <property type="match status" value="1"/>
</dbReference>
<organism evidence="2 3">
    <name type="scientific">Actinoallomurus bryophytorum</name>
    <dbReference type="NCBI Taxonomy" id="1490222"/>
    <lineage>
        <taxon>Bacteria</taxon>
        <taxon>Bacillati</taxon>
        <taxon>Actinomycetota</taxon>
        <taxon>Actinomycetes</taxon>
        <taxon>Streptosporangiales</taxon>
        <taxon>Thermomonosporaceae</taxon>
        <taxon>Actinoallomurus</taxon>
    </lineage>
</organism>
<feature type="domain" description="HTH cro/C1-type" evidence="1">
    <location>
        <begin position="33"/>
        <end position="88"/>
    </location>
</feature>
<dbReference type="OrthoDB" id="5177725at2"/>
<keyword evidence="3" id="KW-1185">Reference proteome</keyword>
<sequence length="301" mass="33806">MIGSQPGGEAATTDIFGDHRGGPTVLRIVLGSQLRRLRERSQITCEEAGAAIRASHSKISRMELGRVRCRRRDVADLLTLYGVTDDDEQKGMLTLADRANEPGWWHSYSDILPNWFEIYIGLEEAASRIRTYEVQFVPGLLQTEDYARAVTLLGHPSAPGHEVERRVGLRMRRQSLLEAGDPPHLWAVVDEAVLRRPLGGKRVMRRQLEHLLEVTELPNVTLQVVPFARGGHAAAGGPFSILRFADRDLPDVVYLEQLTSALYLDKREDVDHYHMVMERLCIDAEPASEIQDTLTRILGDS</sequence>
<dbReference type="RefSeq" id="WP_141953308.1">
    <property type="nucleotide sequence ID" value="NZ_VFOZ01000001.1"/>
</dbReference>
<dbReference type="InterPro" id="IPR043917">
    <property type="entry name" value="DUF5753"/>
</dbReference>
<evidence type="ECO:0000313" key="3">
    <source>
        <dbReference type="Proteomes" id="UP000316096"/>
    </source>
</evidence>
<reference evidence="2 3" key="1">
    <citation type="submission" date="2019-06" db="EMBL/GenBank/DDBJ databases">
        <title>Sequencing the genomes of 1000 actinobacteria strains.</title>
        <authorList>
            <person name="Klenk H.-P."/>
        </authorList>
    </citation>
    <scope>NUCLEOTIDE SEQUENCE [LARGE SCALE GENOMIC DNA]</scope>
    <source>
        <strain evidence="2 3">DSM 102200</strain>
    </source>
</reference>
<comment type="caution">
    <text evidence="2">The sequence shown here is derived from an EMBL/GenBank/DDBJ whole genome shotgun (WGS) entry which is preliminary data.</text>
</comment>
<accession>A0A543CDW4</accession>
<evidence type="ECO:0000313" key="2">
    <source>
        <dbReference type="EMBL" id="TQL95285.1"/>
    </source>
</evidence>
<dbReference type="CDD" id="cd00093">
    <property type="entry name" value="HTH_XRE"/>
    <property type="match status" value="1"/>
</dbReference>